<dbReference type="InterPro" id="IPR035965">
    <property type="entry name" value="PAS-like_dom_sf"/>
</dbReference>
<feature type="domain" description="PAS" evidence="21">
    <location>
        <begin position="394"/>
        <end position="468"/>
    </location>
</feature>
<dbReference type="Pfam" id="PF03707">
    <property type="entry name" value="MHYT"/>
    <property type="match status" value="3"/>
</dbReference>
<evidence type="ECO:0000256" key="9">
    <source>
        <dbReference type="ARBA" id="ARBA00022777"/>
    </source>
</evidence>
<keyword evidence="9 25" id="KW-0418">Kinase</keyword>
<evidence type="ECO:0000259" key="24">
    <source>
        <dbReference type="PROSITE" id="PS50924"/>
    </source>
</evidence>
<evidence type="ECO:0000259" key="20">
    <source>
        <dbReference type="PROSITE" id="PS50110"/>
    </source>
</evidence>
<dbReference type="Pfam" id="PF13426">
    <property type="entry name" value="PAS_9"/>
    <property type="match status" value="1"/>
</dbReference>
<feature type="transmembrane region" description="Helical" evidence="18">
    <location>
        <begin position="188"/>
        <end position="208"/>
    </location>
</feature>
<evidence type="ECO:0000313" key="25">
    <source>
        <dbReference type="EMBL" id="OWP51255.1"/>
    </source>
</evidence>
<feature type="transmembrane region" description="Helical" evidence="18">
    <location>
        <begin position="228"/>
        <end position="254"/>
    </location>
</feature>
<dbReference type="SUPFAM" id="SSF55785">
    <property type="entry name" value="PYP-like sensor domain (PAS domain)"/>
    <property type="match status" value="3"/>
</dbReference>
<dbReference type="InterPro" id="IPR036890">
    <property type="entry name" value="HATPase_C_sf"/>
</dbReference>
<feature type="domain" description="Response regulatory" evidence="20">
    <location>
        <begin position="898"/>
        <end position="1017"/>
    </location>
</feature>
<dbReference type="PROSITE" id="PS50113">
    <property type="entry name" value="PAC"/>
    <property type="match status" value="3"/>
</dbReference>
<keyword evidence="12" id="KW-0902">Two-component regulatory system</keyword>
<dbReference type="SUPFAM" id="SSF47384">
    <property type="entry name" value="Homodimeric domain of signal transducing histidine kinase"/>
    <property type="match status" value="1"/>
</dbReference>
<feature type="transmembrane region" description="Helical" evidence="18">
    <location>
        <begin position="59"/>
        <end position="82"/>
    </location>
</feature>
<dbReference type="Proteomes" id="UP000198145">
    <property type="component" value="Unassembled WGS sequence"/>
</dbReference>
<evidence type="ECO:0000259" key="21">
    <source>
        <dbReference type="PROSITE" id="PS50112"/>
    </source>
</evidence>
<feature type="transmembrane region" description="Helical" evidence="18">
    <location>
        <begin position="122"/>
        <end position="142"/>
    </location>
</feature>
<evidence type="ECO:0000256" key="18">
    <source>
        <dbReference type="PROSITE-ProRule" id="PRU00244"/>
    </source>
</evidence>
<evidence type="ECO:0000256" key="5">
    <source>
        <dbReference type="ARBA" id="ARBA00022553"/>
    </source>
</evidence>
<name>A0A246FA89_PSENT</name>
<dbReference type="InterPro" id="IPR036097">
    <property type="entry name" value="HisK_dim/P_sf"/>
</dbReference>
<dbReference type="InterPro" id="IPR001789">
    <property type="entry name" value="Sig_transdc_resp-reg_receiver"/>
</dbReference>
<evidence type="ECO:0000259" key="23">
    <source>
        <dbReference type="PROSITE" id="PS50894"/>
    </source>
</evidence>
<dbReference type="InterPro" id="IPR003594">
    <property type="entry name" value="HATPase_dom"/>
</dbReference>
<dbReference type="Pfam" id="PF08447">
    <property type="entry name" value="PAS_3"/>
    <property type="match status" value="2"/>
</dbReference>
<feature type="domain" description="PAS" evidence="21">
    <location>
        <begin position="534"/>
        <end position="564"/>
    </location>
</feature>
<comment type="catalytic activity">
    <reaction evidence="1">
        <text>ATP + protein L-histidine = ADP + protein N-phospho-L-histidine.</text>
        <dbReference type="EC" id="2.7.13.3"/>
    </reaction>
</comment>
<evidence type="ECO:0000256" key="8">
    <source>
        <dbReference type="ARBA" id="ARBA00022741"/>
    </source>
</evidence>
<dbReference type="FunFam" id="3.30.565.10:FF:000010">
    <property type="entry name" value="Sensor histidine kinase RcsC"/>
    <property type="match status" value="1"/>
</dbReference>
<dbReference type="FunFam" id="1.10.287.130:FF:000002">
    <property type="entry name" value="Two-component osmosensing histidine kinase"/>
    <property type="match status" value="1"/>
</dbReference>
<evidence type="ECO:0000256" key="12">
    <source>
        <dbReference type="ARBA" id="ARBA00023012"/>
    </source>
</evidence>
<feature type="domain" description="Histidine kinase" evidence="19">
    <location>
        <begin position="663"/>
        <end position="879"/>
    </location>
</feature>
<dbReference type="InterPro" id="IPR005330">
    <property type="entry name" value="MHYT_dom"/>
</dbReference>
<dbReference type="PANTHER" id="PTHR45339">
    <property type="entry name" value="HYBRID SIGNAL TRANSDUCTION HISTIDINE KINASE J"/>
    <property type="match status" value="1"/>
</dbReference>
<keyword evidence="7 18" id="KW-0812">Transmembrane</keyword>
<feature type="transmembrane region" description="Helical" evidence="18">
    <location>
        <begin position="94"/>
        <end position="115"/>
    </location>
</feature>
<dbReference type="InterPro" id="IPR003661">
    <property type="entry name" value="HisK_dim/P_dom"/>
</dbReference>
<dbReference type="Gene3D" id="3.30.450.20">
    <property type="entry name" value="PAS domain"/>
    <property type="match status" value="3"/>
</dbReference>
<dbReference type="Gene3D" id="1.10.287.130">
    <property type="match status" value="1"/>
</dbReference>
<protein>
    <recommendedName>
        <fullName evidence="15">Sensory/regulatory protein RpfC</fullName>
        <ecNumber evidence="3">2.7.13.3</ecNumber>
    </recommendedName>
</protein>
<dbReference type="CDD" id="cd00082">
    <property type="entry name" value="HisKA"/>
    <property type="match status" value="1"/>
</dbReference>
<evidence type="ECO:0000256" key="2">
    <source>
        <dbReference type="ARBA" id="ARBA00004651"/>
    </source>
</evidence>
<evidence type="ECO:0000256" key="4">
    <source>
        <dbReference type="ARBA" id="ARBA00022475"/>
    </source>
</evidence>
<evidence type="ECO:0000256" key="3">
    <source>
        <dbReference type="ARBA" id="ARBA00012438"/>
    </source>
</evidence>
<dbReference type="EMBL" id="NJBA01000003">
    <property type="protein sequence ID" value="OWP51255.1"/>
    <property type="molecule type" value="Genomic_DNA"/>
</dbReference>
<evidence type="ECO:0000256" key="1">
    <source>
        <dbReference type="ARBA" id="ARBA00000085"/>
    </source>
</evidence>
<dbReference type="SMART" id="SM00086">
    <property type="entry name" value="PAC"/>
    <property type="match status" value="3"/>
</dbReference>
<dbReference type="NCBIfam" id="TIGR00229">
    <property type="entry name" value="sensory_box"/>
    <property type="match status" value="3"/>
</dbReference>
<dbReference type="SMART" id="SM00387">
    <property type="entry name" value="HATPase_c"/>
    <property type="match status" value="1"/>
</dbReference>
<keyword evidence="6" id="KW-0808">Transferase</keyword>
<keyword evidence="5 17" id="KW-0597">Phosphoprotein</keyword>
<dbReference type="InterPro" id="IPR013655">
    <property type="entry name" value="PAS_fold_3"/>
</dbReference>
<dbReference type="InterPro" id="IPR000014">
    <property type="entry name" value="PAS"/>
</dbReference>
<feature type="domain" description="MHYT" evidence="24">
    <location>
        <begin position="22"/>
        <end position="215"/>
    </location>
</feature>
<keyword evidence="10" id="KW-0067">ATP-binding</keyword>
<reference evidence="25 26" key="1">
    <citation type="submission" date="2017-06" db="EMBL/GenBank/DDBJ databases">
        <title>Draft genome of Pseudomonas nitroreducens DF05.</title>
        <authorList>
            <person name="Iyer R."/>
        </authorList>
    </citation>
    <scope>NUCLEOTIDE SEQUENCE [LARGE SCALE GENOMIC DNA]</scope>
    <source>
        <strain evidence="25 26">DF05</strain>
    </source>
</reference>
<dbReference type="AlphaFoldDB" id="A0A246FA89"/>
<dbReference type="SUPFAM" id="SSF47226">
    <property type="entry name" value="Histidine-containing phosphotransfer domain, HPT domain"/>
    <property type="match status" value="1"/>
</dbReference>
<keyword evidence="11 18" id="KW-1133">Transmembrane helix</keyword>
<feature type="domain" description="HPt" evidence="23">
    <location>
        <begin position="1048"/>
        <end position="1141"/>
    </location>
</feature>
<feature type="modified residue" description="4-aspartylphosphate" evidence="17">
    <location>
        <position position="947"/>
    </location>
</feature>
<organism evidence="25 26">
    <name type="scientific">Pseudomonas nitroreducens</name>
    <dbReference type="NCBI Taxonomy" id="46680"/>
    <lineage>
        <taxon>Bacteria</taxon>
        <taxon>Pseudomonadati</taxon>
        <taxon>Pseudomonadota</taxon>
        <taxon>Gammaproteobacteria</taxon>
        <taxon>Pseudomonadales</taxon>
        <taxon>Pseudomonadaceae</taxon>
        <taxon>Pseudomonas</taxon>
    </lineage>
</organism>
<dbReference type="InterPro" id="IPR005467">
    <property type="entry name" value="His_kinase_dom"/>
</dbReference>
<comment type="subcellular location">
    <subcellularLocation>
        <location evidence="2">Cell membrane</location>
        <topology evidence="2">Multi-pass membrane protein</topology>
    </subcellularLocation>
</comment>
<evidence type="ECO:0000256" key="10">
    <source>
        <dbReference type="ARBA" id="ARBA00022840"/>
    </source>
</evidence>
<comment type="subunit">
    <text evidence="14">At low DSF concentrations, interacts with RpfF.</text>
</comment>
<dbReference type="Gene3D" id="1.20.120.160">
    <property type="entry name" value="HPT domain"/>
    <property type="match status" value="1"/>
</dbReference>
<proteinExistence type="predicted"/>
<keyword evidence="8" id="KW-0547">Nucleotide-binding</keyword>
<dbReference type="GO" id="GO:0005886">
    <property type="term" value="C:plasma membrane"/>
    <property type="evidence" value="ECO:0007669"/>
    <property type="project" value="UniProtKB-SubCell"/>
</dbReference>
<evidence type="ECO:0000256" key="14">
    <source>
        <dbReference type="ARBA" id="ARBA00064003"/>
    </source>
</evidence>
<dbReference type="Gene3D" id="3.40.50.2300">
    <property type="match status" value="1"/>
</dbReference>
<evidence type="ECO:0000256" key="13">
    <source>
        <dbReference type="ARBA" id="ARBA00023136"/>
    </source>
</evidence>
<dbReference type="Pfam" id="PF00072">
    <property type="entry name" value="Response_reg"/>
    <property type="match status" value="1"/>
</dbReference>
<dbReference type="Pfam" id="PF01627">
    <property type="entry name" value="Hpt"/>
    <property type="match status" value="1"/>
</dbReference>
<dbReference type="PROSITE" id="PS50894">
    <property type="entry name" value="HPT"/>
    <property type="match status" value="1"/>
</dbReference>
<dbReference type="EC" id="2.7.13.3" evidence="3"/>
<dbReference type="Gene3D" id="3.30.565.10">
    <property type="entry name" value="Histidine kinase-like ATPase, C-terminal domain"/>
    <property type="match status" value="1"/>
</dbReference>
<accession>A0A246FA89</accession>
<comment type="caution">
    <text evidence="25">The sequence shown here is derived from an EMBL/GenBank/DDBJ whole genome shotgun (WGS) entry which is preliminary data.</text>
</comment>
<evidence type="ECO:0000313" key="26">
    <source>
        <dbReference type="Proteomes" id="UP000198145"/>
    </source>
</evidence>
<dbReference type="eggNOG" id="COG3300">
    <property type="taxonomic scope" value="Bacteria"/>
</dbReference>
<feature type="transmembrane region" description="Helical" evidence="18">
    <location>
        <begin position="154"/>
        <end position="176"/>
    </location>
</feature>
<keyword evidence="4" id="KW-1003">Cell membrane</keyword>
<evidence type="ECO:0000256" key="15">
    <source>
        <dbReference type="ARBA" id="ARBA00068150"/>
    </source>
</evidence>
<dbReference type="PROSITE" id="PS50924">
    <property type="entry name" value="MHYT"/>
    <property type="match status" value="1"/>
</dbReference>
<dbReference type="GO" id="GO:0005524">
    <property type="term" value="F:ATP binding"/>
    <property type="evidence" value="ECO:0007669"/>
    <property type="project" value="UniProtKB-KW"/>
</dbReference>
<dbReference type="PROSITE" id="PS50110">
    <property type="entry name" value="RESPONSE_REGULATORY"/>
    <property type="match status" value="1"/>
</dbReference>
<evidence type="ECO:0000256" key="7">
    <source>
        <dbReference type="ARBA" id="ARBA00022692"/>
    </source>
</evidence>
<dbReference type="PROSITE" id="PS50109">
    <property type="entry name" value="HIS_KIN"/>
    <property type="match status" value="1"/>
</dbReference>
<dbReference type="InterPro" id="IPR036641">
    <property type="entry name" value="HPT_dom_sf"/>
</dbReference>
<feature type="domain" description="PAS" evidence="21">
    <location>
        <begin position="266"/>
        <end position="311"/>
    </location>
</feature>
<dbReference type="CDD" id="cd00130">
    <property type="entry name" value="PAS"/>
    <property type="match status" value="3"/>
</dbReference>
<feature type="domain" description="PAC" evidence="22">
    <location>
        <begin position="471"/>
        <end position="523"/>
    </location>
</feature>
<dbReference type="eggNOG" id="COG5002">
    <property type="taxonomic scope" value="Bacteria"/>
</dbReference>
<dbReference type="Pfam" id="PF02518">
    <property type="entry name" value="HATPase_c"/>
    <property type="match status" value="1"/>
</dbReference>
<dbReference type="CDD" id="cd16922">
    <property type="entry name" value="HATPase_EvgS-ArcB-TorS-like"/>
    <property type="match status" value="1"/>
</dbReference>
<evidence type="ECO:0000256" key="16">
    <source>
        <dbReference type="PROSITE-ProRule" id="PRU00110"/>
    </source>
</evidence>
<dbReference type="SUPFAM" id="SSF52172">
    <property type="entry name" value="CheY-like"/>
    <property type="match status" value="1"/>
</dbReference>
<dbReference type="InterPro" id="IPR008207">
    <property type="entry name" value="Sig_transdc_His_kin_Hpt_dom"/>
</dbReference>
<feature type="transmembrane region" description="Helical" evidence="18">
    <location>
        <begin position="25"/>
        <end position="47"/>
    </location>
</feature>
<evidence type="ECO:0000256" key="11">
    <source>
        <dbReference type="ARBA" id="ARBA00022989"/>
    </source>
</evidence>
<dbReference type="SMART" id="SM00448">
    <property type="entry name" value="REC"/>
    <property type="match status" value="1"/>
</dbReference>
<dbReference type="SMART" id="SM00091">
    <property type="entry name" value="PAS"/>
    <property type="match status" value="3"/>
</dbReference>
<feature type="domain" description="PAC" evidence="22">
    <location>
        <begin position="341"/>
        <end position="393"/>
    </location>
</feature>
<dbReference type="PRINTS" id="PR00344">
    <property type="entry name" value="BCTRLSENSOR"/>
</dbReference>
<dbReference type="SUPFAM" id="SSF55874">
    <property type="entry name" value="ATPase domain of HSP90 chaperone/DNA topoisomerase II/histidine kinase"/>
    <property type="match status" value="1"/>
</dbReference>
<dbReference type="Pfam" id="PF00512">
    <property type="entry name" value="HisKA"/>
    <property type="match status" value="1"/>
</dbReference>
<evidence type="ECO:0000256" key="17">
    <source>
        <dbReference type="PROSITE-ProRule" id="PRU00169"/>
    </source>
</evidence>
<dbReference type="CDD" id="cd17546">
    <property type="entry name" value="REC_hyHK_CKI1_RcsC-like"/>
    <property type="match status" value="1"/>
</dbReference>
<dbReference type="GO" id="GO:0000155">
    <property type="term" value="F:phosphorelay sensor kinase activity"/>
    <property type="evidence" value="ECO:0007669"/>
    <property type="project" value="InterPro"/>
</dbReference>
<dbReference type="InterPro" id="IPR011006">
    <property type="entry name" value="CheY-like_superfamily"/>
</dbReference>
<feature type="modified residue" description="Phosphohistidine" evidence="16">
    <location>
        <position position="1087"/>
    </location>
</feature>
<sequence>MLDLQRYLYSGDTPSLLVFGEHNTALVLLSVLIAIFASTMALQLSGVARLARSPYYRQLAIGTGAVALGGGVWAMHFIGMLSFQLCAAVRYDPLVTLLSGLPSLFASWIALNLLARRNVSHLQLIGGGVLVGAGIGAMHYSGMAAMQMAPLLRYNPWMFALSILVAVVLAVIALWVRFGLRGRMRPNLAILVSGVVMGLAIAGMHYTGMAAARFVGMEEFGTPQGVQGSFYLALAVSMATISLSICVAAVNGLLRYRQLFQELQRRRKHLDSLLDAAVEAILTIDHSGVIRSVNHAVLRLFGWAPHELVGQPMQVLMNQAYGEQFRVALENYKRSGERQFHNSELELEGLTREGREFPARVSLGVTDHDGKPWFVVFVADISERREMEQALRTREEQYRSLIRNMPGIAFRVLPDDAWSILFVSDAVEAVTGWSAQDFIDQRVTFNQLYHPDDQHAVNEEIRRAIAEGCSYVVEYRLFDRTGHERWIWESGSACYDEAGKPQWIDGVLLDQTETKLLSNEYEGKVTAIGRAMALIEFDLDGRVLAANENILELFGYTEAEVLGQHHSLFCPPGTATSVQYQMFWQGLREGQHSAGEYRRLAKDGREVWIHATYNPILDFDGKPVKVVKLATDLTPRRVMEQELRSARDRAEQAAAARSSFLANMSHEIRTPMNAIMGFTELLLDSPLEDNQRRYLTTVQNASRSLLGLLNDILDTAKLDRGAIELEALDFSLPELCEQVCAALRLSAERKGLNLQIDYGQRAGEYFRGDPLRLQQVLTNLLGNAVKFTERGEVRLVISGEPGALRLAIRDTGIGIAADRLERIFDPFAQADASMSRRFGGTGLGTTISRQLVELMGGRISVESEVGRGSVFTVDLPLPAGRSVQSTARSHAPSLPPLRILVADDVPQNVELLELNLRRLGHRPQSVGDGKAAVEAYSAQVFDLILMDVQMPGMDGLEATRQIRAIEQERGMVAVPIIALTASVLDRDRQNALDAGMNGFASKPLELAGLLDEMARLLGAAPAACSTPVAESAPLATLDWDTGARLWGGPLPMARAILRFLNEQETSLLNLENSVKEGDRAGITALSHRLRGAAANLALPRLAGAIGALEGAADHGTAEQLGTALERVRAEFSTVRESVPLVPEASTEAVSDVVGEVASQDLLDALQALQLALSRGGLDDQALERLRRGTAQGEHREAFEALRFAIDDFDFDQALEWVRTLGTRLEQA</sequence>
<feature type="domain" description="PAC" evidence="22">
    <location>
        <begin position="593"/>
        <end position="645"/>
    </location>
</feature>
<dbReference type="STRING" id="46680.GCA_000807755_00102"/>
<evidence type="ECO:0000256" key="6">
    <source>
        <dbReference type="ARBA" id="ARBA00022679"/>
    </source>
</evidence>
<evidence type="ECO:0000259" key="22">
    <source>
        <dbReference type="PROSITE" id="PS50113"/>
    </source>
</evidence>
<dbReference type="PANTHER" id="PTHR45339:SF1">
    <property type="entry name" value="HYBRID SIGNAL TRANSDUCTION HISTIDINE KINASE J"/>
    <property type="match status" value="1"/>
</dbReference>
<dbReference type="InterPro" id="IPR000700">
    <property type="entry name" value="PAS-assoc_C"/>
</dbReference>
<evidence type="ECO:0000259" key="19">
    <source>
        <dbReference type="PROSITE" id="PS50109"/>
    </source>
</evidence>
<dbReference type="RefSeq" id="WP_088417417.1">
    <property type="nucleotide sequence ID" value="NZ_NJBA01000003.1"/>
</dbReference>
<keyword evidence="13 18" id="KW-0472">Membrane</keyword>
<dbReference type="PROSITE" id="PS50112">
    <property type="entry name" value="PAS"/>
    <property type="match status" value="3"/>
</dbReference>
<dbReference type="InterPro" id="IPR001610">
    <property type="entry name" value="PAC"/>
</dbReference>
<dbReference type="eggNOG" id="COG0784">
    <property type="taxonomic scope" value="Bacteria"/>
</dbReference>
<dbReference type="SMART" id="SM00388">
    <property type="entry name" value="HisKA"/>
    <property type="match status" value="1"/>
</dbReference>
<gene>
    <name evidence="25" type="ORF">CEG18_10360</name>
</gene>
<dbReference type="InterPro" id="IPR004358">
    <property type="entry name" value="Sig_transdc_His_kin-like_C"/>
</dbReference>